<evidence type="ECO:0000313" key="2">
    <source>
        <dbReference type="EMBL" id="JAG57879.1"/>
    </source>
</evidence>
<reference evidence="2" key="1">
    <citation type="submission" date="2014-09" db="EMBL/GenBank/DDBJ databases">
        <authorList>
            <person name="Magalhaes I.L.F."/>
            <person name="Oliveira U."/>
            <person name="Santos F.R."/>
            <person name="Vidigal T.H.D.A."/>
            <person name="Brescovit A.D."/>
            <person name="Santos A.J."/>
        </authorList>
    </citation>
    <scope>NUCLEOTIDE SEQUENCE</scope>
</reference>
<organism evidence="2">
    <name type="scientific">Lygus hesperus</name>
    <name type="common">Western plant bug</name>
    <dbReference type="NCBI Taxonomy" id="30085"/>
    <lineage>
        <taxon>Eukaryota</taxon>
        <taxon>Metazoa</taxon>
        <taxon>Ecdysozoa</taxon>
        <taxon>Arthropoda</taxon>
        <taxon>Hexapoda</taxon>
        <taxon>Insecta</taxon>
        <taxon>Pterygota</taxon>
        <taxon>Neoptera</taxon>
        <taxon>Paraneoptera</taxon>
        <taxon>Hemiptera</taxon>
        <taxon>Heteroptera</taxon>
        <taxon>Panheteroptera</taxon>
        <taxon>Cimicomorpha</taxon>
        <taxon>Miridae</taxon>
        <taxon>Mirini</taxon>
        <taxon>Lygus</taxon>
    </lineage>
</organism>
<dbReference type="EMBL" id="GBRD01007942">
    <property type="protein sequence ID" value="JAG57879.1"/>
    <property type="molecule type" value="Transcribed_RNA"/>
</dbReference>
<name>A0A0K8SXD2_LYGHE</name>
<evidence type="ECO:0000256" key="1">
    <source>
        <dbReference type="SAM" id="MobiDB-lite"/>
    </source>
</evidence>
<feature type="compositionally biased region" description="Basic and acidic residues" evidence="1">
    <location>
        <begin position="155"/>
        <end position="164"/>
    </location>
</feature>
<proteinExistence type="predicted"/>
<dbReference type="AlphaFoldDB" id="A0A0K8SXD2"/>
<accession>A0A0K8SXD2</accession>
<protein>
    <submittedName>
        <fullName evidence="2">Uncharacterized protein</fullName>
    </submittedName>
</protein>
<feature type="region of interest" description="Disordered" evidence="1">
    <location>
        <begin position="155"/>
        <end position="177"/>
    </location>
</feature>
<sequence>MNFNETLNENEPQYFGGQLDSDDEGSSICLNCSVAPDVSMKRILTSPVDTVEIEDQNTSDWIPKLSYLNATISNQNATSNLNGTISNINATTSYSNESTTYWNASMPYWNASTTYWNASPTYWNATPTDQNITTPILDSGAATTINYDADIHSEFEPEDLKDKSVPPLGKPTQFKIP</sequence>